<dbReference type="RefSeq" id="XP_059600873.1">
    <property type="nucleotide sequence ID" value="XM_059748282.1"/>
</dbReference>
<proteinExistence type="predicted"/>
<dbReference type="AlphaFoldDB" id="A0AAJ8DYJ9"/>
<protein>
    <submittedName>
        <fullName evidence="1">Uncharacterized protein</fullName>
    </submittedName>
</protein>
<reference evidence="1" key="1">
    <citation type="submission" date="2025-02" db="EMBL/GenBank/DDBJ databases">
        <authorList>
            <consortium name="NCBI Genome Project"/>
        </authorList>
    </citation>
    <scope>NUCLEOTIDE SEQUENCE</scope>
</reference>
<name>A0AAJ8DYJ9_ASPNG</name>
<dbReference type="GeneID" id="10098318"/>
<sequence length="195" mass="22592">MKDMRLKGEATKGRESGDLRLLASQSFVSATTITTTTTITITITITTTTTTTTTTTMPANEVSTLPNASYPYSPHFQSLTAVIIRVYNITHYPSSFSPQYFSLVIYLPLMLTDIHYPEEAAAKAKRRRELMEQFFRLEDDYIRHHLDLEEREVYWREREEKLKKELEATQAYLRHIQEELGELEGVTDEDEDEDN</sequence>
<dbReference type="VEuPathDB" id="FungiDB:An07g02420"/>
<organism evidence="1">
    <name type="scientific">Aspergillus niger</name>
    <dbReference type="NCBI Taxonomy" id="5061"/>
    <lineage>
        <taxon>Eukaryota</taxon>
        <taxon>Fungi</taxon>
        <taxon>Dikarya</taxon>
        <taxon>Ascomycota</taxon>
        <taxon>Pezizomycotina</taxon>
        <taxon>Eurotiomycetes</taxon>
        <taxon>Eurotiomycetidae</taxon>
        <taxon>Eurotiales</taxon>
        <taxon>Aspergillaceae</taxon>
        <taxon>Aspergillus</taxon>
        <taxon>Aspergillus subgen. Circumdati</taxon>
    </lineage>
</organism>
<evidence type="ECO:0000313" key="1">
    <source>
        <dbReference type="RefSeq" id="XP_059600873.1"/>
    </source>
</evidence>
<dbReference type="KEGG" id="ang:An07g02420"/>
<reference evidence="1" key="2">
    <citation type="submission" date="2025-08" db="UniProtKB">
        <authorList>
            <consortium name="RefSeq"/>
        </authorList>
    </citation>
    <scope>IDENTIFICATION</scope>
</reference>
<gene>
    <name evidence="1" type="ORF">An07g02420</name>
</gene>
<accession>A0AAJ8DYJ9</accession>